<keyword evidence="6" id="KW-1185">Reference proteome</keyword>
<dbReference type="InterPro" id="IPR027417">
    <property type="entry name" value="P-loop_NTPase"/>
</dbReference>
<dbReference type="CDD" id="cd07302">
    <property type="entry name" value="CHD"/>
    <property type="match status" value="2"/>
</dbReference>
<keyword evidence="2" id="KW-0067">ATP-binding</keyword>
<dbReference type="GO" id="GO:0035556">
    <property type="term" value="P:intracellular signal transduction"/>
    <property type="evidence" value="ECO:0007669"/>
    <property type="project" value="InterPro"/>
</dbReference>
<dbReference type="Pfam" id="PF13191">
    <property type="entry name" value="AAA_16"/>
    <property type="match status" value="1"/>
</dbReference>
<dbReference type="PANTHER" id="PTHR16305">
    <property type="entry name" value="TESTICULAR SOLUBLE ADENYLYL CYCLASE"/>
    <property type="match status" value="1"/>
</dbReference>
<dbReference type="InterPro" id="IPR019734">
    <property type="entry name" value="TPR_rpt"/>
</dbReference>
<dbReference type="OrthoDB" id="9813021at2"/>
<feature type="repeat" description="TPR" evidence="3">
    <location>
        <begin position="1023"/>
        <end position="1056"/>
    </location>
</feature>
<feature type="repeat" description="TPR" evidence="3">
    <location>
        <begin position="1063"/>
        <end position="1096"/>
    </location>
</feature>
<dbReference type="InterPro" id="IPR029787">
    <property type="entry name" value="Nucleotide_cyclase"/>
</dbReference>
<sequence>MKPLIPPFIQQRLLADQLHGDIVGFTMNIDLSGFTPLTESLMKEGPVGAERLSLILNEIFEPIVALVYARGGFIPYFAGDAFTAVFPGSLDRLHAIHLLHTADKARTLFQERDNRFGEYTIGVKAGIAAGTVNYGIVGDGLRAFYFRGAAIDQAAYCQMQANEQDIVMDETMHSLLEDQSIVAEEVNQGAYRVVGDVSSFLDDVDYPPLNLPAVDAETATTFLPPEVVRYDQTGEFRSVVSAFLAFSEVGSHEELNEFSTVVLNQVNDFGGYFKEVDFGDKGSLMVIFFGAPVSYENNAVRALEFCLTVKSELDALREEKQSAFRYRMGLTVGTAFTGIVGGKERAQYACVGNFVNLAARIMGSADWQDILVDEELAKAPHFRFQLKGDIHYKGIQGAVPTFSLNGRRQSLGKPSYGGELVGREKEVAELLAFAQPIFEGKCAGLAYVLGEAGIGKSRLTHEVHRQLNQKDAVNWLLASSDQILRKPFNPFTYLLRRMFRQSIDLAGAQNERRFQFRISQLKQSLRRLGQSAVVENTLRELERTESVLAAQLGIAPARSLWTQLDAQGRYQNTIAAIVNLLVAECLAQPTVLELEDIHWVDDDSIAVIRELVRRTTDLPLLIIATSRAEDDGTYPQLITPKAREKIGLPVLKVEISALDETAVRKMAEVTLGAPIGDDCLETLLRATNSNPFYLEQVLEYFRENDLLVAGEDGALHLSDESIKLSTSITSILTSRIDRLSDMVRETVKAAAVIGREFDIPVLSEVIREDNGLSSSEEVMSLLREQIEVAEKGQIWSAMNELRYIFRHSLLREAVYSMQLTTRLQQLHRQIADAIKKLYFDNIEERYVDLAFHYEQAGEKEETVEYLGKAANYARANFQNQQALDLYERLIEKFANQEDQELTVNTHLNRAKVLEIVGRWDEAQSAYEEGQRIAKASRDIVLLGRTNNHLGRLHTLKGDYEKAMNYLRIAAGLFESVDDIFGIARTHSNMGNLYFRTAHYQDALTYYAKSLSNGFSGAGTSSAAETISHLGLTHMNLGDYAEAIRVVEEQIPRHEENQDTMGLASLHTNLGIIYFESGDYDRAKEHHYAGLELAKELGNKRLQAIGMGSLGSVFERKGDYEKAIEHFTKDLQICQELGDRQGIAVVEGLIGDINSVMGNFTKAIQHLDRSLSISRELGYRKGVAKAVNTLGDIYYLQGQLDISLMYYDQAIEIARSTNNRLVLGSSLEEKGRVLLADNQLEALQEVMEEVSRIAEELGNPDLINGVRLLHARALAAYDPQNTEEALLAVETILQDDELTPEQRAEAFLTRFRISEGIDDEARRMALELYEELYAETPKFIFNYNLSILRGDRAF</sequence>
<evidence type="ECO:0000313" key="6">
    <source>
        <dbReference type="Proteomes" id="UP000321907"/>
    </source>
</evidence>
<feature type="domain" description="Guanylate cyclase" evidence="4">
    <location>
        <begin position="25"/>
        <end position="158"/>
    </location>
</feature>
<dbReference type="Proteomes" id="UP000321907">
    <property type="component" value="Unassembled WGS sequence"/>
</dbReference>
<feature type="repeat" description="TPR" evidence="3">
    <location>
        <begin position="1103"/>
        <end position="1136"/>
    </location>
</feature>
<dbReference type="SUPFAM" id="SSF48452">
    <property type="entry name" value="TPR-like"/>
    <property type="match status" value="2"/>
</dbReference>
<dbReference type="Gene3D" id="3.30.70.1230">
    <property type="entry name" value="Nucleotide cyclase"/>
    <property type="match status" value="2"/>
</dbReference>
<dbReference type="SUPFAM" id="SSF52540">
    <property type="entry name" value="P-loop containing nucleoside triphosphate hydrolases"/>
    <property type="match status" value="1"/>
</dbReference>
<reference evidence="5 6" key="1">
    <citation type="submission" date="2019-08" db="EMBL/GenBank/DDBJ databases">
        <title>Lewinella sp. strain SSH13 Genome sequencing and assembly.</title>
        <authorList>
            <person name="Kim I."/>
        </authorList>
    </citation>
    <scope>NUCLEOTIDE SEQUENCE [LARGE SCALE GENOMIC DNA]</scope>
    <source>
        <strain evidence="5 6">SSH13</strain>
    </source>
</reference>
<proteinExistence type="predicted"/>
<dbReference type="GO" id="GO:0005737">
    <property type="term" value="C:cytoplasm"/>
    <property type="evidence" value="ECO:0007669"/>
    <property type="project" value="TreeGrafter"/>
</dbReference>
<feature type="repeat" description="TPR" evidence="3">
    <location>
        <begin position="983"/>
        <end position="1016"/>
    </location>
</feature>
<dbReference type="Pfam" id="PF13424">
    <property type="entry name" value="TPR_12"/>
    <property type="match status" value="3"/>
</dbReference>
<evidence type="ECO:0000313" key="5">
    <source>
        <dbReference type="EMBL" id="TXF89431.1"/>
    </source>
</evidence>
<dbReference type="Gene3D" id="3.40.50.300">
    <property type="entry name" value="P-loop containing nucleotide triphosphate hydrolases"/>
    <property type="match status" value="1"/>
</dbReference>
<comment type="caution">
    <text evidence="5">The sequence shown here is derived from an EMBL/GenBank/DDBJ whole genome shotgun (WGS) entry which is preliminary data.</text>
</comment>
<dbReference type="PROSITE" id="PS50125">
    <property type="entry name" value="GUANYLATE_CYCLASE_2"/>
    <property type="match status" value="2"/>
</dbReference>
<dbReference type="PROSITE" id="PS50005">
    <property type="entry name" value="TPR"/>
    <property type="match status" value="5"/>
</dbReference>
<keyword evidence="3" id="KW-0802">TPR repeat</keyword>
<name>A0A5C7FWZ5_9BACT</name>
<dbReference type="InterPro" id="IPR011990">
    <property type="entry name" value="TPR-like_helical_dom_sf"/>
</dbReference>
<keyword evidence="1" id="KW-0547">Nucleotide-binding</keyword>
<dbReference type="Gene3D" id="1.25.40.10">
    <property type="entry name" value="Tetratricopeptide repeat domain"/>
    <property type="match status" value="3"/>
</dbReference>
<dbReference type="GO" id="GO:0004016">
    <property type="term" value="F:adenylate cyclase activity"/>
    <property type="evidence" value="ECO:0007669"/>
    <property type="project" value="UniProtKB-ARBA"/>
</dbReference>
<evidence type="ECO:0000256" key="1">
    <source>
        <dbReference type="ARBA" id="ARBA00022741"/>
    </source>
</evidence>
<dbReference type="EMBL" id="VOXD01000014">
    <property type="protein sequence ID" value="TXF89431.1"/>
    <property type="molecule type" value="Genomic_DNA"/>
</dbReference>
<organism evidence="5 6">
    <name type="scientific">Neolewinella aurantiaca</name>
    <dbReference type="NCBI Taxonomy" id="2602767"/>
    <lineage>
        <taxon>Bacteria</taxon>
        <taxon>Pseudomonadati</taxon>
        <taxon>Bacteroidota</taxon>
        <taxon>Saprospiria</taxon>
        <taxon>Saprospirales</taxon>
        <taxon>Lewinellaceae</taxon>
        <taxon>Neolewinella</taxon>
    </lineage>
</organism>
<evidence type="ECO:0000256" key="2">
    <source>
        <dbReference type="ARBA" id="ARBA00022840"/>
    </source>
</evidence>
<dbReference type="InterPro" id="IPR001054">
    <property type="entry name" value="A/G_cyclase"/>
</dbReference>
<dbReference type="GO" id="GO:0009190">
    <property type="term" value="P:cyclic nucleotide biosynthetic process"/>
    <property type="evidence" value="ECO:0007669"/>
    <property type="project" value="InterPro"/>
</dbReference>
<accession>A0A5C7FWZ5</accession>
<feature type="domain" description="Guanylate cyclase" evidence="4">
    <location>
        <begin position="282"/>
        <end position="362"/>
    </location>
</feature>
<dbReference type="RefSeq" id="WP_147930741.1">
    <property type="nucleotide sequence ID" value="NZ_VOXD01000014.1"/>
</dbReference>
<feature type="repeat" description="TPR" evidence="3">
    <location>
        <begin position="1183"/>
        <end position="1216"/>
    </location>
</feature>
<dbReference type="SMART" id="SM00028">
    <property type="entry name" value="TPR"/>
    <property type="match status" value="9"/>
</dbReference>
<dbReference type="Pfam" id="PF00211">
    <property type="entry name" value="Guanylate_cyc"/>
    <property type="match status" value="1"/>
</dbReference>
<evidence type="ECO:0000256" key="3">
    <source>
        <dbReference type="PROSITE-ProRule" id="PRU00339"/>
    </source>
</evidence>
<dbReference type="InterPro" id="IPR041664">
    <property type="entry name" value="AAA_16"/>
</dbReference>
<evidence type="ECO:0000259" key="4">
    <source>
        <dbReference type="PROSITE" id="PS50125"/>
    </source>
</evidence>
<dbReference type="PANTHER" id="PTHR16305:SF28">
    <property type="entry name" value="GUANYLATE CYCLASE DOMAIN-CONTAINING PROTEIN"/>
    <property type="match status" value="1"/>
</dbReference>
<gene>
    <name evidence="5" type="ORF">FUA23_10720</name>
</gene>
<dbReference type="SUPFAM" id="SSF55073">
    <property type="entry name" value="Nucleotide cyclase"/>
    <property type="match status" value="2"/>
</dbReference>
<protein>
    <submittedName>
        <fullName evidence="5">Tetratricopeptide repeat protein</fullName>
    </submittedName>
</protein>
<dbReference type="GO" id="GO:0005524">
    <property type="term" value="F:ATP binding"/>
    <property type="evidence" value="ECO:0007669"/>
    <property type="project" value="UniProtKB-KW"/>
</dbReference>